<dbReference type="InterPro" id="IPR001279">
    <property type="entry name" value="Metallo-B-lactamas"/>
</dbReference>
<dbReference type="PANTHER" id="PTHR32145">
    <property type="entry name" value="DIFLAVIN FLAVOPROTEIN A 2-RELATED"/>
    <property type="match status" value="1"/>
</dbReference>
<dbReference type="PROSITE" id="PS50902">
    <property type="entry name" value="FLAVODOXIN_LIKE"/>
    <property type="match status" value="1"/>
</dbReference>
<name>A0ABP0XER9_9BRYO</name>
<dbReference type="CDD" id="cd07709">
    <property type="entry name" value="flavodiiron_proteins_MBL-fold"/>
    <property type="match status" value="1"/>
</dbReference>
<dbReference type="SUPFAM" id="SSF52218">
    <property type="entry name" value="Flavoproteins"/>
    <property type="match status" value="1"/>
</dbReference>
<dbReference type="InterPro" id="IPR012349">
    <property type="entry name" value="Split_barrel_FMN-bd"/>
</dbReference>
<evidence type="ECO:0000256" key="2">
    <source>
        <dbReference type="ARBA" id="ARBA00006098"/>
    </source>
</evidence>
<accession>A0ABP0XER9</accession>
<protein>
    <recommendedName>
        <fullName evidence="6">Flavodoxin-like domain-containing protein</fullName>
    </recommendedName>
</protein>
<dbReference type="EMBL" id="OZ020103">
    <property type="protein sequence ID" value="CAK9277142.1"/>
    <property type="molecule type" value="Genomic_DNA"/>
</dbReference>
<evidence type="ECO:0000259" key="6">
    <source>
        <dbReference type="PROSITE" id="PS50902"/>
    </source>
</evidence>
<evidence type="ECO:0000256" key="5">
    <source>
        <dbReference type="ARBA" id="ARBA00025633"/>
    </source>
</evidence>
<comment type="function">
    <text evidence="5">Mediates electron transfer from NADH to oxygen, reducing it to water. This modular protein has 3 redox cofactors, in other organisms the same activity requires 2 or 3 proteins.</text>
</comment>
<dbReference type="SMART" id="SM00849">
    <property type="entry name" value="Lactamase_B"/>
    <property type="match status" value="1"/>
</dbReference>
<dbReference type="SUPFAM" id="SSF56281">
    <property type="entry name" value="Metallo-hydrolase/oxidoreductase"/>
    <property type="match status" value="1"/>
</dbReference>
<dbReference type="Gene3D" id="3.40.50.360">
    <property type="match status" value="1"/>
</dbReference>
<dbReference type="SUPFAM" id="SSF50475">
    <property type="entry name" value="FMN-binding split barrel"/>
    <property type="match status" value="1"/>
</dbReference>
<dbReference type="Pfam" id="PF19583">
    <property type="entry name" value="ODP"/>
    <property type="match status" value="1"/>
</dbReference>
<dbReference type="Pfam" id="PF00258">
    <property type="entry name" value="Flavodoxin_1"/>
    <property type="match status" value="1"/>
</dbReference>
<sequence>MQSVVAHCSLATAAANPRCFSLSLAQQQAPPSQLLLRNHQHHLLLCQCDEASSSSSPRLLASSASPFFLQSHDRLRSSGETTGSTRDGQFCIVATSIATSAPPDLPPSAPLKQEGDIRVVKITDDTISLQGRSLERLKYEIEYGLKRGTTDNSYLVKGQTHTALIDIPDQAFSKAFLETLATTTDLKRLTYLILGHFSPKRVESLVGLADALAERDEPLQVYCSNPAAQQLKSVVPSDLLEKRFIITVVKADDNLDLGGGHKLQFILTPTPRWPDGMCIYDPATQLIFTNKLFSAHVSAGNGFDLGGWDEYGEDWRFFYDCMLSPVAKQADAVLDKLPLIAQFSTPTYQGKRGIDVIKTDVKFLLSSILSKLNIPISKSVRFSEITGPGDALVTAAICPLHGPIVRSSLTELFREYRVWTQAKLKQVEEATVAVIYASAYGNTAALAQAISQGISKAGVGIETVNAEVCTMEEVAAVMKQCSGFVVGSPTLGGNMPTPVKEALGVILKDDDARSKPCGVFGSLGWSGEAIDEIEQRLKDGGFSFAFPTIRCTFKPTQSTLQICEESGTDLAQAVRKAKRKQKYSSSDAQSLVATNVEQAVGRVVGALCVLSAKDGDAESAMLASWVSQASFVPPGITIAVAKERAVEGLVLVGGKFVLNVLGQGKSAAASKQLLKPFKPGENRFGELPTKQTESGNTILVDAIAWLECTVTKRMETGDHWVLYAAVDSGKLQDDRTLTAVHQRKTGARY</sequence>
<evidence type="ECO:0000313" key="7">
    <source>
        <dbReference type="EMBL" id="CAK9277142.1"/>
    </source>
</evidence>
<evidence type="ECO:0000256" key="4">
    <source>
        <dbReference type="ARBA" id="ARBA00022982"/>
    </source>
</evidence>
<dbReference type="InterPro" id="IPR001226">
    <property type="entry name" value="Flavodoxin_CS"/>
</dbReference>
<keyword evidence="3" id="KW-0813">Transport</keyword>
<dbReference type="Gene3D" id="3.60.15.10">
    <property type="entry name" value="Ribonuclease Z/Hydroxyacylglutathione hydrolase-like"/>
    <property type="match status" value="1"/>
</dbReference>
<dbReference type="InterPro" id="IPR002563">
    <property type="entry name" value="Flavin_Rdtase-like_dom"/>
</dbReference>
<dbReference type="InterPro" id="IPR045761">
    <property type="entry name" value="ODP_dom"/>
</dbReference>
<dbReference type="InterPro" id="IPR036866">
    <property type="entry name" value="RibonucZ/Hydroxyglut_hydro"/>
</dbReference>
<dbReference type="SMART" id="SM00903">
    <property type="entry name" value="Flavin_Reduct"/>
    <property type="match status" value="1"/>
</dbReference>
<feature type="domain" description="Flavodoxin-like" evidence="6">
    <location>
        <begin position="432"/>
        <end position="571"/>
    </location>
</feature>
<dbReference type="Proteomes" id="UP001497444">
    <property type="component" value="Chromosome 8"/>
</dbReference>
<dbReference type="InterPro" id="IPR008254">
    <property type="entry name" value="Flavodoxin/NO_synth"/>
</dbReference>
<evidence type="ECO:0000256" key="1">
    <source>
        <dbReference type="ARBA" id="ARBA00001962"/>
    </source>
</evidence>
<gene>
    <name evidence="7" type="ORF">CSSPJE1EN1_LOCUS22620</name>
</gene>
<dbReference type="PANTHER" id="PTHR32145:SF31">
    <property type="entry name" value="FLAVIN REDUCTASE-LIKE FMN-BINDING PROTEIN"/>
    <property type="match status" value="1"/>
</dbReference>
<reference evidence="7" key="1">
    <citation type="submission" date="2024-02" db="EMBL/GenBank/DDBJ databases">
        <authorList>
            <consortium name="ELIXIR-Norway"/>
            <consortium name="Elixir Norway"/>
        </authorList>
    </citation>
    <scope>NUCLEOTIDE SEQUENCE</scope>
</reference>
<evidence type="ECO:0000256" key="3">
    <source>
        <dbReference type="ARBA" id="ARBA00022448"/>
    </source>
</evidence>
<organism evidence="7 8">
    <name type="scientific">Sphagnum jensenii</name>
    <dbReference type="NCBI Taxonomy" id="128206"/>
    <lineage>
        <taxon>Eukaryota</taxon>
        <taxon>Viridiplantae</taxon>
        <taxon>Streptophyta</taxon>
        <taxon>Embryophyta</taxon>
        <taxon>Bryophyta</taxon>
        <taxon>Sphagnophytina</taxon>
        <taxon>Sphagnopsida</taxon>
        <taxon>Sphagnales</taxon>
        <taxon>Sphagnaceae</taxon>
        <taxon>Sphagnum</taxon>
    </lineage>
</organism>
<evidence type="ECO:0000313" key="8">
    <source>
        <dbReference type="Proteomes" id="UP001497444"/>
    </source>
</evidence>
<dbReference type="InterPro" id="IPR051285">
    <property type="entry name" value="NADH_oxidoreductase_modular"/>
</dbReference>
<dbReference type="Gene3D" id="2.30.110.10">
    <property type="entry name" value="Electron Transport, Fmn-binding Protein, Chain A"/>
    <property type="match status" value="1"/>
</dbReference>
<keyword evidence="8" id="KW-1185">Reference proteome</keyword>
<comment type="cofactor">
    <cofactor evidence="1">
        <name>Fe cation</name>
        <dbReference type="ChEBI" id="CHEBI:24875"/>
    </cofactor>
</comment>
<keyword evidence="4" id="KW-0249">Electron transport</keyword>
<comment type="similarity">
    <text evidence="2">In the C-terminal section; belongs to the flavodoxin reductase family.</text>
</comment>
<dbReference type="InterPro" id="IPR029039">
    <property type="entry name" value="Flavoprotein-like_sf"/>
</dbReference>
<dbReference type="PROSITE" id="PS00201">
    <property type="entry name" value="FLAVODOXIN"/>
    <property type="match status" value="1"/>
</dbReference>
<proteinExistence type="inferred from homology"/>
<dbReference type="Pfam" id="PF01613">
    <property type="entry name" value="Flavin_Reduct"/>
    <property type="match status" value="1"/>
</dbReference>